<dbReference type="Pfam" id="PF01979">
    <property type="entry name" value="Amidohydro_1"/>
    <property type="match status" value="1"/>
</dbReference>
<dbReference type="InterPro" id="IPR032466">
    <property type="entry name" value="Metal_Hydrolase"/>
</dbReference>
<dbReference type="AlphaFoldDB" id="A0A1Y4L881"/>
<evidence type="ECO:0000259" key="1">
    <source>
        <dbReference type="Pfam" id="PF01979"/>
    </source>
</evidence>
<dbReference type="SUPFAM" id="SSF51338">
    <property type="entry name" value="Composite domain of metallo-dependent hydrolases"/>
    <property type="match status" value="2"/>
</dbReference>
<organism evidence="2 3">
    <name type="scientific">Butyricicoccus pullicaecorum</name>
    <dbReference type="NCBI Taxonomy" id="501571"/>
    <lineage>
        <taxon>Bacteria</taxon>
        <taxon>Bacillati</taxon>
        <taxon>Bacillota</taxon>
        <taxon>Clostridia</taxon>
        <taxon>Eubacteriales</taxon>
        <taxon>Butyricicoccaceae</taxon>
        <taxon>Butyricicoccus</taxon>
    </lineage>
</organism>
<dbReference type="InterPro" id="IPR011059">
    <property type="entry name" value="Metal-dep_hydrolase_composite"/>
</dbReference>
<dbReference type="InterPro" id="IPR051781">
    <property type="entry name" value="Metallo-dep_Hydrolase"/>
</dbReference>
<dbReference type="Proteomes" id="UP000195897">
    <property type="component" value="Unassembled WGS sequence"/>
</dbReference>
<accession>A0A1Y4L881</accession>
<protein>
    <recommendedName>
        <fullName evidence="1">Amidohydrolase-related domain-containing protein</fullName>
    </recommendedName>
</protein>
<sequence>MKQIITARTVLAGSELEEIQNGAVVVEDGKVVKVVPAEQLTEEDRAQAEWIAFEDETVLPGLIEGHNHLSIDARKSNHLEILGTATECKLTLLAEEGLYDDLLSGVTTVRCMGEKHDLDLKLKKEIDAGNLVGPDILPAGVGMKGSNGSGYIGAPHSGVEEFRRTARSNVAKGVKLLKIFTTPGVFSTEQDFIPSFLSAEEIRTVVEEAHRLHLPVAAHCIGGQALRDCVEQGVDVIEHAYCASEEDIELLKAHPDCWVDLTTGIYLDPDREQYLSENNARNVRAGREIVRECVGNLVRAGIHFALGTDANHGLLWKEVVYTVELGASKRDALKGVTSNAAYISRLSGKKGELTAGADADIIAVKGNPLEDPAVLADVSFVMKKGVVYKKNGAPTACCRSIQKTL</sequence>
<reference evidence="3" key="1">
    <citation type="submission" date="2017-04" db="EMBL/GenBank/DDBJ databases">
        <title>Function of individual gut microbiota members based on whole genome sequencing of pure cultures obtained from chicken caecum.</title>
        <authorList>
            <person name="Medvecky M."/>
            <person name="Cejkova D."/>
            <person name="Polansky O."/>
            <person name="Karasova D."/>
            <person name="Kubasova T."/>
            <person name="Cizek A."/>
            <person name="Rychlik I."/>
        </authorList>
    </citation>
    <scope>NUCLEOTIDE SEQUENCE [LARGE SCALE GENOMIC DNA]</scope>
    <source>
        <strain evidence="3">An180</strain>
    </source>
</reference>
<evidence type="ECO:0000313" key="3">
    <source>
        <dbReference type="Proteomes" id="UP000195897"/>
    </source>
</evidence>
<dbReference type="Gene3D" id="2.30.40.10">
    <property type="entry name" value="Urease, subunit C, domain 1"/>
    <property type="match status" value="1"/>
</dbReference>
<name>A0A1Y4L881_9FIRM</name>
<dbReference type="InterPro" id="IPR006680">
    <property type="entry name" value="Amidohydro-rel"/>
</dbReference>
<dbReference type="SUPFAM" id="SSF51556">
    <property type="entry name" value="Metallo-dependent hydrolases"/>
    <property type="match status" value="1"/>
</dbReference>
<dbReference type="EMBL" id="NFKK01000006">
    <property type="protein sequence ID" value="OUP52934.1"/>
    <property type="molecule type" value="Genomic_DNA"/>
</dbReference>
<gene>
    <name evidence="2" type="ORF">B5F17_06785</name>
</gene>
<dbReference type="RefSeq" id="WP_087372236.1">
    <property type="nucleotide sequence ID" value="NZ_NFKK01000006.1"/>
</dbReference>
<feature type="domain" description="Amidohydrolase-related" evidence="1">
    <location>
        <begin position="57"/>
        <end position="386"/>
    </location>
</feature>
<proteinExistence type="predicted"/>
<dbReference type="Gene3D" id="3.20.20.140">
    <property type="entry name" value="Metal-dependent hydrolases"/>
    <property type="match status" value="1"/>
</dbReference>
<dbReference type="PANTHER" id="PTHR43135:SF3">
    <property type="entry name" value="ALPHA-D-RIBOSE 1-METHYLPHOSPHONATE 5-TRIPHOSPHATE DIPHOSPHATASE"/>
    <property type="match status" value="1"/>
</dbReference>
<dbReference type="PANTHER" id="PTHR43135">
    <property type="entry name" value="ALPHA-D-RIBOSE 1-METHYLPHOSPHONATE 5-TRIPHOSPHATE DIPHOSPHATASE"/>
    <property type="match status" value="1"/>
</dbReference>
<dbReference type="GO" id="GO:0016810">
    <property type="term" value="F:hydrolase activity, acting on carbon-nitrogen (but not peptide) bonds"/>
    <property type="evidence" value="ECO:0007669"/>
    <property type="project" value="InterPro"/>
</dbReference>
<comment type="caution">
    <text evidence="2">The sequence shown here is derived from an EMBL/GenBank/DDBJ whole genome shotgun (WGS) entry which is preliminary data.</text>
</comment>
<evidence type="ECO:0000313" key="2">
    <source>
        <dbReference type="EMBL" id="OUP52934.1"/>
    </source>
</evidence>